<reference evidence="1" key="1">
    <citation type="journal article" date="2015" name="Nature">
        <title>Complex archaea that bridge the gap between prokaryotes and eukaryotes.</title>
        <authorList>
            <person name="Spang A."/>
            <person name="Saw J.H."/>
            <person name="Jorgensen S.L."/>
            <person name="Zaremba-Niedzwiedzka K."/>
            <person name="Martijn J."/>
            <person name="Lind A.E."/>
            <person name="van Eijk R."/>
            <person name="Schleper C."/>
            <person name="Guy L."/>
            <person name="Ettema T.J."/>
        </authorList>
    </citation>
    <scope>NUCLEOTIDE SEQUENCE</scope>
</reference>
<protein>
    <submittedName>
        <fullName evidence="1">Uncharacterized protein</fullName>
    </submittedName>
</protein>
<dbReference type="EMBL" id="LAZR01020856">
    <property type="protein sequence ID" value="KKL87353.1"/>
    <property type="molecule type" value="Genomic_DNA"/>
</dbReference>
<gene>
    <name evidence="1" type="ORF">LCGC14_1935560</name>
</gene>
<sequence>MADKTASPVCEVCHETWDESLEGEADPTTCEKCLRVFMPCCNSLMDDEVCEECAS</sequence>
<organism evidence="1">
    <name type="scientific">marine sediment metagenome</name>
    <dbReference type="NCBI Taxonomy" id="412755"/>
    <lineage>
        <taxon>unclassified sequences</taxon>
        <taxon>metagenomes</taxon>
        <taxon>ecological metagenomes</taxon>
    </lineage>
</organism>
<comment type="caution">
    <text evidence="1">The sequence shown here is derived from an EMBL/GenBank/DDBJ whole genome shotgun (WGS) entry which is preliminary data.</text>
</comment>
<name>A0A0F9FM73_9ZZZZ</name>
<dbReference type="AlphaFoldDB" id="A0A0F9FM73"/>
<accession>A0A0F9FM73</accession>
<evidence type="ECO:0000313" key="1">
    <source>
        <dbReference type="EMBL" id="KKL87353.1"/>
    </source>
</evidence>
<proteinExistence type="predicted"/>